<dbReference type="RefSeq" id="YP_010062120.1">
    <property type="nucleotide sequence ID" value="NC_054790.1"/>
</dbReference>
<dbReference type="EMBL" id="MN234188">
    <property type="protein sequence ID" value="QFG10454.1"/>
    <property type="molecule type" value="Genomic_DNA"/>
</dbReference>
<dbReference type="Proteomes" id="UP000327026">
    <property type="component" value="Segment"/>
</dbReference>
<proteinExistence type="predicted"/>
<gene>
    <name evidence="1" type="primary">84</name>
    <name evidence="1" type="ORF">PBI_ANTHONY_84</name>
</gene>
<sequence>MPAIPETSTDTGETMIPVELAERMTLAINEWDNANDTGIIGDVFVAGRELSNCAALILAWNTNEAGK</sequence>
<dbReference type="GeneID" id="64871754"/>
<evidence type="ECO:0000313" key="2">
    <source>
        <dbReference type="Proteomes" id="UP000327026"/>
    </source>
</evidence>
<dbReference type="KEGG" id="vg:64871754"/>
<protein>
    <submittedName>
        <fullName evidence="1">Uncharacterized protein</fullName>
    </submittedName>
</protein>
<evidence type="ECO:0000313" key="1">
    <source>
        <dbReference type="EMBL" id="QFG10454.1"/>
    </source>
</evidence>
<organism evidence="1 2">
    <name type="scientific">Mycobacterium phage Anthony</name>
    <dbReference type="NCBI Taxonomy" id="2599857"/>
    <lineage>
        <taxon>Viruses</taxon>
        <taxon>Duplodnaviria</taxon>
        <taxon>Heunggongvirae</taxon>
        <taxon>Uroviricota</taxon>
        <taxon>Caudoviricetes</taxon>
        <taxon>Anthonyvirus</taxon>
        <taxon>Anthonyvirus anthony</taxon>
    </lineage>
</organism>
<reference evidence="1 2" key="1">
    <citation type="submission" date="2019-07" db="EMBL/GenBank/DDBJ databases">
        <authorList>
            <person name="Garlena R.A."/>
            <person name="Russell D.A."/>
            <person name="Pope W.H."/>
            <person name="Jacobs-Sera D."/>
            <person name="Hatfull G.F."/>
        </authorList>
    </citation>
    <scope>NUCLEOTIDE SEQUENCE [LARGE SCALE GENOMIC DNA]</scope>
</reference>
<accession>A0A5J6TKA4</accession>
<keyword evidence="2" id="KW-1185">Reference proteome</keyword>
<name>A0A5J6TKA4_9CAUD</name>